<dbReference type="RefSeq" id="WP_182808921.1">
    <property type="nucleotide sequence ID" value="NZ_JACJFM010000012.1"/>
</dbReference>
<dbReference type="InterPro" id="IPR006674">
    <property type="entry name" value="HD_domain"/>
</dbReference>
<gene>
    <name evidence="2" type="ORF">H4O21_10990</name>
</gene>
<dbReference type="Gene3D" id="1.10.3210.10">
    <property type="entry name" value="Hypothetical protein af1432"/>
    <property type="match status" value="1"/>
</dbReference>
<organism evidence="2 3">
    <name type="scientific">Oceanospirillum sediminis</name>
    <dbReference type="NCBI Taxonomy" id="2760088"/>
    <lineage>
        <taxon>Bacteria</taxon>
        <taxon>Pseudomonadati</taxon>
        <taxon>Pseudomonadota</taxon>
        <taxon>Gammaproteobacteria</taxon>
        <taxon>Oceanospirillales</taxon>
        <taxon>Oceanospirillaceae</taxon>
        <taxon>Oceanospirillum</taxon>
    </lineage>
</organism>
<reference evidence="2 3" key="1">
    <citation type="submission" date="2020-08" db="EMBL/GenBank/DDBJ databases">
        <title>Oceanospirillum sp. nov. isolated from marine sediment.</title>
        <authorList>
            <person name="Ji X."/>
        </authorList>
    </citation>
    <scope>NUCLEOTIDE SEQUENCE [LARGE SCALE GENOMIC DNA]</scope>
    <source>
        <strain evidence="2 3">D5</strain>
    </source>
</reference>
<comment type="caution">
    <text evidence="2">The sequence shown here is derived from an EMBL/GenBank/DDBJ whole genome shotgun (WGS) entry which is preliminary data.</text>
</comment>
<name>A0A839ISH8_9GAMM</name>
<dbReference type="SUPFAM" id="SSF109604">
    <property type="entry name" value="HD-domain/PDEase-like"/>
    <property type="match status" value="1"/>
</dbReference>
<sequence>MQDIIRQIEQIYADMGHNQYGEGISQTEHGVQCARLAKDSGESSEMVVAALLHDIGHLIEEISPEHGNFKHDHSGADFLSPYFPAAVTEPIRLHAQAKRYLCTVESGYFETLSEASVYSLKHQGGLMTEQEVTDFRAQPFYQAAVLLRRWDDEGKDTELSATPFTEFLPDLETALVQLPST</sequence>
<evidence type="ECO:0000313" key="3">
    <source>
        <dbReference type="Proteomes" id="UP000565262"/>
    </source>
</evidence>
<accession>A0A839ISH8</accession>
<evidence type="ECO:0000313" key="2">
    <source>
        <dbReference type="EMBL" id="MBB1487136.1"/>
    </source>
</evidence>
<dbReference type="PANTHER" id="PTHR40202:SF1">
    <property type="entry name" value="HD DOMAIN-CONTAINING PROTEIN"/>
    <property type="match status" value="1"/>
</dbReference>
<dbReference type="EMBL" id="JACJFM010000012">
    <property type="protein sequence ID" value="MBB1487136.1"/>
    <property type="molecule type" value="Genomic_DNA"/>
</dbReference>
<keyword evidence="3" id="KW-1185">Reference proteome</keyword>
<dbReference type="Pfam" id="PF01966">
    <property type="entry name" value="HD"/>
    <property type="match status" value="1"/>
</dbReference>
<evidence type="ECO:0000259" key="1">
    <source>
        <dbReference type="Pfam" id="PF01966"/>
    </source>
</evidence>
<dbReference type="PANTHER" id="PTHR40202">
    <property type="match status" value="1"/>
</dbReference>
<dbReference type="InterPro" id="IPR052567">
    <property type="entry name" value="OP_Dioxygenase"/>
</dbReference>
<dbReference type="AlphaFoldDB" id="A0A839ISH8"/>
<protein>
    <submittedName>
        <fullName evidence="2">HD domain-containing protein</fullName>
    </submittedName>
</protein>
<proteinExistence type="predicted"/>
<feature type="domain" description="HD" evidence="1">
    <location>
        <begin position="29"/>
        <end position="84"/>
    </location>
</feature>
<dbReference type="Proteomes" id="UP000565262">
    <property type="component" value="Unassembled WGS sequence"/>
</dbReference>